<dbReference type="PANTHER" id="PTHR42745">
    <property type="match status" value="1"/>
</dbReference>
<dbReference type="Pfam" id="PF01380">
    <property type="entry name" value="SIS"/>
    <property type="match status" value="1"/>
</dbReference>
<dbReference type="PROSITE" id="PS51371">
    <property type="entry name" value="CBS"/>
    <property type="match status" value="2"/>
</dbReference>
<name>A0A1F7RW31_9BACT</name>
<keyword evidence="9" id="KW-0413">Isomerase</keyword>
<evidence type="ECO:0000313" key="10">
    <source>
        <dbReference type="Proteomes" id="UP000178435"/>
    </source>
</evidence>
<dbReference type="NCBIfam" id="TIGR00393">
    <property type="entry name" value="kpsF"/>
    <property type="match status" value="1"/>
</dbReference>
<organism evidence="9 10">
    <name type="scientific">Candidatus Schekmanbacteria bacterium RBG_16_38_11</name>
    <dbReference type="NCBI Taxonomy" id="1817880"/>
    <lineage>
        <taxon>Bacteria</taxon>
        <taxon>Candidatus Schekmaniibacteriota</taxon>
    </lineage>
</organism>
<feature type="site" description="Catalytically relevant" evidence="5">
    <location>
        <position position="157"/>
    </location>
</feature>
<sequence length="293" mass="31584">SFIKAVDILFYCRGRVVVTGIGKSGWIGNKIAATFASTGTPAFFLHPAEGGHGDIGMVMKNDVMLAISNSGETREINDLLPPIKRLGIKLISMTGNLKSLLAKESDVTLDVRVDKEACPLGLAPTASTTAALAMGDALAISLLKKRGFKKEDYAFFHPGGQLGKKLLLKVDHLMHRGEELPLIHSNDSMKEALLEITSKKLGVTTVVNGKGKLCGIITDGDLRRALEKHQDLLLKKAGEIMTTNPKIIKASSLAVEALQVMEKYSITSLVILDKKNMPEGVIHLHDILKTGIV</sequence>
<dbReference type="InterPro" id="IPR046348">
    <property type="entry name" value="SIS_dom_sf"/>
</dbReference>
<dbReference type="AlphaFoldDB" id="A0A1F7RW31"/>
<evidence type="ECO:0000256" key="6">
    <source>
        <dbReference type="PROSITE-ProRule" id="PRU00703"/>
    </source>
</evidence>
<accession>A0A1F7RW31</accession>
<keyword evidence="3 6" id="KW-0129">CBS domain</keyword>
<dbReference type="InterPro" id="IPR046342">
    <property type="entry name" value="CBS_dom_sf"/>
</dbReference>
<dbReference type="InterPro" id="IPR000644">
    <property type="entry name" value="CBS_dom"/>
</dbReference>
<dbReference type="CDD" id="cd04604">
    <property type="entry name" value="CBS_pair_SIS_assoc"/>
    <property type="match status" value="1"/>
</dbReference>
<dbReference type="Proteomes" id="UP000178435">
    <property type="component" value="Unassembled WGS sequence"/>
</dbReference>
<feature type="domain" description="CBS" evidence="7">
    <location>
        <begin position="241"/>
        <end position="293"/>
    </location>
</feature>
<feature type="site" description="Catalytically relevant" evidence="5">
    <location>
        <position position="23"/>
    </location>
</feature>
<dbReference type="CDD" id="cd05014">
    <property type="entry name" value="SIS_Kpsf"/>
    <property type="match status" value="1"/>
</dbReference>
<keyword evidence="4" id="KW-0862">Zinc</keyword>
<dbReference type="InterPro" id="IPR050986">
    <property type="entry name" value="GutQ/KpsF_isomerases"/>
</dbReference>
<evidence type="ECO:0000256" key="4">
    <source>
        <dbReference type="PIRSR" id="PIRSR004692-2"/>
    </source>
</evidence>
<feature type="site" description="Catalytically relevant" evidence="5">
    <location>
        <position position="75"/>
    </location>
</feature>
<dbReference type="FunFam" id="3.40.50.10490:FF:000011">
    <property type="entry name" value="Arabinose 5-phosphate isomerase"/>
    <property type="match status" value="1"/>
</dbReference>
<dbReference type="InterPro" id="IPR035474">
    <property type="entry name" value="SIS_Kpsf"/>
</dbReference>
<dbReference type="InterPro" id="IPR004800">
    <property type="entry name" value="KdsD/KpsF-type"/>
</dbReference>
<feature type="site" description="Catalytically relevant" evidence="5">
    <location>
        <position position="116"/>
    </location>
</feature>
<dbReference type="PANTHER" id="PTHR42745:SF1">
    <property type="entry name" value="ARABINOSE 5-PHOSPHATE ISOMERASE KDSD"/>
    <property type="match status" value="1"/>
</dbReference>
<feature type="non-terminal residue" evidence="9">
    <location>
        <position position="1"/>
    </location>
</feature>
<dbReference type="InterPro" id="IPR001347">
    <property type="entry name" value="SIS_dom"/>
</dbReference>
<feature type="binding site" evidence="4">
    <location>
        <position position="46"/>
    </location>
    <ligand>
        <name>Zn(2+)</name>
        <dbReference type="ChEBI" id="CHEBI:29105"/>
    </ligand>
</feature>
<protein>
    <submittedName>
        <fullName evidence="9">D-arabinose 5-phosphate isomerase</fullName>
    </submittedName>
</protein>
<evidence type="ECO:0000256" key="5">
    <source>
        <dbReference type="PIRSR" id="PIRSR004692-3"/>
    </source>
</evidence>
<comment type="similarity">
    <text evidence="1">Belongs to the SIS family. GutQ/KpsF subfamily.</text>
</comment>
<dbReference type="GO" id="GO:0005975">
    <property type="term" value="P:carbohydrate metabolic process"/>
    <property type="evidence" value="ECO:0007669"/>
    <property type="project" value="InterPro"/>
</dbReference>
<comment type="caution">
    <text evidence="9">The sequence shown here is derived from an EMBL/GenBank/DDBJ whole genome shotgun (WGS) entry which is preliminary data.</text>
</comment>
<dbReference type="PIRSF" id="PIRSF004692">
    <property type="entry name" value="KdsD_KpsF"/>
    <property type="match status" value="1"/>
</dbReference>
<dbReference type="SUPFAM" id="SSF53697">
    <property type="entry name" value="SIS domain"/>
    <property type="match status" value="1"/>
</dbReference>
<dbReference type="GO" id="GO:0097367">
    <property type="term" value="F:carbohydrate derivative binding"/>
    <property type="evidence" value="ECO:0007669"/>
    <property type="project" value="InterPro"/>
</dbReference>
<dbReference type="SMART" id="SM00116">
    <property type="entry name" value="CBS"/>
    <property type="match status" value="2"/>
</dbReference>
<gene>
    <name evidence="9" type="ORF">A2149_08025</name>
</gene>
<keyword evidence="4" id="KW-0479">Metal-binding</keyword>
<dbReference type="GO" id="GO:1901135">
    <property type="term" value="P:carbohydrate derivative metabolic process"/>
    <property type="evidence" value="ECO:0007669"/>
    <property type="project" value="InterPro"/>
</dbReference>
<dbReference type="PROSITE" id="PS51464">
    <property type="entry name" value="SIS"/>
    <property type="match status" value="1"/>
</dbReference>
<keyword evidence="2" id="KW-0677">Repeat</keyword>
<dbReference type="Pfam" id="PF00571">
    <property type="entry name" value="CBS"/>
    <property type="match status" value="2"/>
</dbReference>
<feature type="domain" description="SIS" evidence="8">
    <location>
        <begin position="5"/>
        <end position="148"/>
    </location>
</feature>
<dbReference type="GO" id="GO:0019146">
    <property type="term" value="F:arabinose-5-phosphate isomerase activity"/>
    <property type="evidence" value="ECO:0007669"/>
    <property type="project" value="UniProtKB-ARBA"/>
</dbReference>
<reference evidence="9 10" key="1">
    <citation type="journal article" date="2016" name="Nat. Commun.">
        <title>Thousands of microbial genomes shed light on interconnected biogeochemical processes in an aquifer system.</title>
        <authorList>
            <person name="Anantharaman K."/>
            <person name="Brown C.T."/>
            <person name="Hug L.A."/>
            <person name="Sharon I."/>
            <person name="Castelle C.J."/>
            <person name="Probst A.J."/>
            <person name="Thomas B.C."/>
            <person name="Singh A."/>
            <person name="Wilkins M.J."/>
            <person name="Karaoz U."/>
            <person name="Brodie E.L."/>
            <person name="Williams K.H."/>
            <person name="Hubbard S.S."/>
            <person name="Banfield J.F."/>
        </authorList>
    </citation>
    <scope>NUCLEOTIDE SEQUENCE [LARGE SCALE GENOMIC DNA]</scope>
</reference>
<evidence type="ECO:0000256" key="3">
    <source>
        <dbReference type="ARBA" id="ARBA00023122"/>
    </source>
</evidence>
<evidence type="ECO:0000256" key="2">
    <source>
        <dbReference type="ARBA" id="ARBA00022737"/>
    </source>
</evidence>
<evidence type="ECO:0000259" key="7">
    <source>
        <dbReference type="PROSITE" id="PS51371"/>
    </source>
</evidence>
<dbReference type="Gene3D" id="3.10.580.10">
    <property type="entry name" value="CBS-domain"/>
    <property type="match status" value="1"/>
</dbReference>
<dbReference type="GO" id="GO:0046872">
    <property type="term" value="F:metal ion binding"/>
    <property type="evidence" value="ECO:0007669"/>
    <property type="project" value="UniProtKB-KW"/>
</dbReference>
<evidence type="ECO:0000313" key="9">
    <source>
        <dbReference type="EMBL" id="OGL45752.1"/>
    </source>
</evidence>
<feature type="domain" description="CBS" evidence="7">
    <location>
        <begin position="174"/>
        <end position="232"/>
    </location>
</feature>
<dbReference type="Gene3D" id="3.40.50.10490">
    <property type="entry name" value="Glucose-6-phosphate isomerase like protein, domain 1"/>
    <property type="match status" value="1"/>
</dbReference>
<evidence type="ECO:0000259" key="8">
    <source>
        <dbReference type="PROSITE" id="PS51464"/>
    </source>
</evidence>
<dbReference type="EMBL" id="MGDF01000079">
    <property type="protein sequence ID" value="OGL45752.1"/>
    <property type="molecule type" value="Genomic_DNA"/>
</dbReference>
<evidence type="ECO:0000256" key="1">
    <source>
        <dbReference type="ARBA" id="ARBA00008165"/>
    </source>
</evidence>
<proteinExistence type="inferred from homology"/>